<dbReference type="InterPro" id="IPR000157">
    <property type="entry name" value="TIR_dom"/>
</dbReference>
<sequence length="225" mass="25351">MGIFSFIRRLMLVLSGPANDLVFLSFSNGDAGKIFSDHLNSALARAGLRTFRNADDTRRGENTESETRKAIQESKISVIVFSKDYAFSTRCLDNVVMIMDAREATGHIVLPIFYHLDPSEVRNQEGRYFEAFSAHDKCSQGEMARVEEWRGALRKAADVAGMVLQDRYEAKFIESIVKEIADKLNLSLPRVPPASQLSSALGSFFFFFLNLLEVKHVISWKSSTR</sequence>
<protein>
    <recommendedName>
        <fullName evidence="3">TIR domain-containing protein</fullName>
    </recommendedName>
</protein>
<dbReference type="EMBL" id="CAADRP010001555">
    <property type="protein sequence ID" value="VFU41038.1"/>
    <property type="molecule type" value="Genomic_DNA"/>
</dbReference>
<dbReference type="PANTHER" id="PTHR32009:SF154">
    <property type="entry name" value="TIR DOMAIN-CONTAINING PROTEIN"/>
    <property type="match status" value="1"/>
</dbReference>
<dbReference type="PANTHER" id="PTHR32009">
    <property type="entry name" value="TMV RESISTANCE PROTEIN N-LIKE"/>
    <property type="match status" value="1"/>
</dbReference>
<feature type="signal peptide" evidence="2">
    <location>
        <begin position="1"/>
        <end position="15"/>
    </location>
</feature>
<dbReference type="AlphaFoldDB" id="A0A6N2LLT9"/>
<dbReference type="PROSITE" id="PS50104">
    <property type="entry name" value="TIR"/>
    <property type="match status" value="1"/>
</dbReference>
<dbReference type="GO" id="GO:0007165">
    <property type="term" value="P:signal transduction"/>
    <property type="evidence" value="ECO:0007669"/>
    <property type="project" value="InterPro"/>
</dbReference>
<organism evidence="4">
    <name type="scientific">Salix viminalis</name>
    <name type="common">Common osier</name>
    <name type="synonym">Basket willow</name>
    <dbReference type="NCBI Taxonomy" id="40686"/>
    <lineage>
        <taxon>Eukaryota</taxon>
        <taxon>Viridiplantae</taxon>
        <taxon>Streptophyta</taxon>
        <taxon>Embryophyta</taxon>
        <taxon>Tracheophyta</taxon>
        <taxon>Spermatophyta</taxon>
        <taxon>Magnoliopsida</taxon>
        <taxon>eudicotyledons</taxon>
        <taxon>Gunneridae</taxon>
        <taxon>Pentapetalae</taxon>
        <taxon>rosids</taxon>
        <taxon>fabids</taxon>
        <taxon>Malpighiales</taxon>
        <taxon>Salicaceae</taxon>
        <taxon>Saliceae</taxon>
        <taxon>Salix</taxon>
    </lineage>
</organism>
<evidence type="ECO:0000259" key="3">
    <source>
        <dbReference type="PROSITE" id="PS50104"/>
    </source>
</evidence>
<keyword evidence="2" id="KW-0732">Signal</keyword>
<dbReference type="InterPro" id="IPR035897">
    <property type="entry name" value="Toll_tir_struct_dom_sf"/>
</dbReference>
<feature type="domain" description="TIR" evidence="3">
    <location>
        <begin position="18"/>
        <end position="184"/>
    </location>
</feature>
<dbReference type="Gene3D" id="3.40.50.10140">
    <property type="entry name" value="Toll/interleukin-1 receptor homology (TIR) domain"/>
    <property type="match status" value="1"/>
</dbReference>
<keyword evidence="1" id="KW-0520">NAD</keyword>
<feature type="chain" id="PRO_5027019047" description="TIR domain-containing protein" evidence="2">
    <location>
        <begin position="16"/>
        <end position="225"/>
    </location>
</feature>
<dbReference type="SUPFAM" id="SSF52200">
    <property type="entry name" value="Toll/Interleukin receptor TIR domain"/>
    <property type="match status" value="1"/>
</dbReference>
<evidence type="ECO:0000313" key="4">
    <source>
        <dbReference type="EMBL" id="VFU41038.1"/>
    </source>
</evidence>
<dbReference type="FunFam" id="3.40.50.10140:FF:000007">
    <property type="entry name" value="Disease resistance protein (TIR-NBS-LRR class)"/>
    <property type="match status" value="1"/>
</dbReference>
<proteinExistence type="predicted"/>
<gene>
    <name evidence="4" type="ORF">SVIM_LOCUS239304</name>
</gene>
<dbReference type="Pfam" id="PF01582">
    <property type="entry name" value="TIR"/>
    <property type="match status" value="1"/>
</dbReference>
<name>A0A6N2LLT9_SALVM</name>
<evidence type="ECO:0000256" key="1">
    <source>
        <dbReference type="ARBA" id="ARBA00023027"/>
    </source>
</evidence>
<reference evidence="4" key="1">
    <citation type="submission" date="2019-03" db="EMBL/GenBank/DDBJ databases">
        <authorList>
            <person name="Mank J."/>
            <person name="Almeida P."/>
        </authorList>
    </citation>
    <scope>NUCLEOTIDE SEQUENCE</scope>
    <source>
        <strain evidence="4">78183</strain>
    </source>
</reference>
<accession>A0A6N2LLT9</accession>
<dbReference type="SMART" id="SM00255">
    <property type="entry name" value="TIR"/>
    <property type="match status" value="1"/>
</dbReference>
<evidence type="ECO:0000256" key="2">
    <source>
        <dbReference type="SAM" id="SignalP"/>
    </source>
</evidence>